<keyword evidence="5" id="KW-1185">Reference proteome</keyword>
<feature type="signal peptide" evidence="2">
    <location>
        <begin position="1"/>
        <end position="24"/>
    </location>
</feature>
<evidence type="ECO:0000313" key="4">
    <source>
        <dbReference type="EMBL" id="MBF9142461.1"/>
    </source>
</evidence>
<dbReference type="Pfam" id="PF18962">
    <property type="entry name" value="Por_Secre_tail"/>
    <property type="match status" value="1"/>
</dbReference>
<dbReference type="InterPro" id="IPR036116">
    <property type="entry name" value="FN3_sf"/>
</dbReference>
<dbReference type="PANTHER" id="PTHR46708">
    <property type="entry name" value="TENASCIN"/>
    <property type="match status" value="1"/>
</dbReference>
<dbReference type="RefSeq" id="WP_196286823.1">
    <property type="nucleotide sequence ID" value="NZ_JADQDP010000003.1"/>
</dbReference>
<gene>
    <name evidence="4" type="ORF">I2I01_12495</name>
</gene>
<dbReference type="SUPFAM" id="SSF49265">
    <property type="entry name" value="Fibronectin type III"/>
    <property type="match status" value="2"/>
</dbReference>
<evidence type="ECO:0000256" key="1">
    <source>
        <dbReference type="ARBA" id="ARBA00022737"/>
    </source>
</evidence>
<organism evidence="4 5">
    <name type="scientific">Hymenobacter properus</name>
    <dbReference type="NCBI Taxonomy" id="2791026"/>
    <lineage>
        <taxon>Bacteria</taxon>
        <taxon>Pseudomonadati</taxon>
        <taxon>Bacteroidota</taxon>
        <taxon>Cytophagia</taxon>
        <taxon>Cytophagales</taxon>
        <taxon>Hymenobacteraceae</taxon>
        <taxon>Hymenobacter</taxon>
    </lineage>
</organism>
<reference evidence="4 5" key="1">
    <citation type="submission" date="2020-11" db="EMBL/GenBank/DDBJ databases">
        <authorList>
            <person name="Kim M.K."/>
        </authorList>
    </citation>
    <scope>NUCLEOTIDE SEQUENCE [LARGE SCALE GENOMIC DNA]</scope>
    <source>
        <strain evidence="4 5">BT439</strain>
    </source>
</reference>
<proteinExistence type="predicted"/>
<dbReference type="NCBIfam" id="TIGR04183">
    <property type="entry name" value="Por_Secre_tail"/>
    <property type="match status" value="1"/>
</dbReference>
<dbReference type="InterPro" id="IPR026444">
    <property type="entry name" value="Secre_tail"/>
</dbReference>
<feature type="domain" description="Fibronectin type-III" evidence="3">
    <location>
        <begin position="213"/>
        <end position="299"/>
    </location>
</feature>
<dbReference type="PROSITE" id="PS50853">
    <property type="entry name" value="FN3"/>
    <property type="match status" value="2"/>
</dbReference>
<evidence type="ECO:0000313" key="5">
    <source>
        <dbReference type="Proteomes" id="UP000645610"/>
    </source>
</evidence>
<dbReference type="Gene3D" id="2.60.40.10">
    <property type="entry name" value="Immunoglobulins"/>
    <property type="match status" value="3"/>
</dbReference>
<name>A0A931BHA8_9BACT</name>
<evidence type="ECO:0000259" key="3">
    <source>
        <dbReference type="PROSITE" id="PS50853"/>
    </source>
</evidence>
<dbReference type="Pfam" id="PF00041">
    <property type="entry name" value="fn3"/>
    <property type="match status" value="2"/>
</dbReference>
<dbReference type="PANTHER" id="PTHR46708:SF2">
    <property type="entry name" value="FIBRONECTIN TYPE-III DOMAIN-CONTAINING PROTEIN"/>
    <property type="match status" value="1"/>
</dbReference>
<accession>A0A931BHA8</accession>
<dbReference type="AlphaFoldDB" id="A0A931BHA8"/>
<protein>
    <submittedName>
        <fullName evidence="4">Fibronectin type III domain-containing protein</fullName>
    </submittedName>
</protein>
<dbReference type="Proteomes" id="UP000645610">
    <property type="component" value="Unassembled WGS sequence"/>
</dbReference>
<dbReference type="EMBL" id="JADQDP010000003">
    <property type="protein sequence ID" value="MBF9142461.1"/>
    <property type="molecule type" value="Genomic_DNA"/>
</dbReference>
<dbReference type="InterPro" id="IPR050991">
    <property type="entry name" value="ECM_Regulatory_Proteins"/>
</dbReference>
<sequence>MKNIGTLLCWLITALLGTQLAAQAQCGTAVSYTGIPVFTATSATFSFAPVAGATSYTAECYTAGRFGQTFTITGSPVTFTDMLPGTRYTATIVAHCGSGSSSPMAAFGFSTLGPVGNCGYLGNVSASALTPTSATLNFTPLPGISSYQVWYHTAASGTTASPSVIVTGSPVTLTGLLPGTRYYYEIAGNCATGGFTPVYSGNFGTTSVSVCGTVTNVTVTATSSSTATVNYTPGNGNTQYSISWSAPGDSTHRTYSNGTSVVLTGLIPGRTYTVQVTSTCGSSGGTYTYSGNTNTTFNFRGVLATQPSLGGGTMAIYPNPVHHTATLVLPAVAGAEHAQVLLINALGQPVRTTKVPTAHAGETRVQLHLDGIAPGLYTVQILAGSQSASQRLVVE</sequence>
<feature type="domain" description="Fibronectin type-III" evidence="3">
    <location>
        <begin position="120"/>
        <end position="208"/>
    </location>
</feature>
<comment type="caution">
    <text evidence="4">The sequence shown here is derived from an EMBL/GenBank/DDBJ whole genome shotgun (WGS) entry which is preliminary data.</text>
</comment>
<dbReference type="SMART" id="SM00060">
    <property type="entry name" value="FN3"/>
    <property type="match status" value="3"/>
</dbReference>
<keyword evidence="2" id="KW-0732">Signal</keyword>
<evidence type="ECO:0000256" key="2">
    <source>
        <dbReference type="SAM" id="SignalP"/>
    </source>
</evidence>
<dbReference type="CDD" id="cd00063">
    <property type="entry name" value="FN3"/>
    <property type="match status" value="2"/>
</dbReference>
<dbReference type="InterPro" id="IPR003961">
    <property type="entry name" value="FN3_dom"/>
</dbReference>
<keyword evidence="1" id="KW-0677">Repeat</keyword>
<feature type="chain" id="PRO_5037895725" evidence="2">
    <location>
        <begin position="25"/>
        <end position="395"/>
    </location>
</feature>
<dbReference type="InterPro" id="IPR013783">
    <property type="entry name" value="Ig-like_fold"/>
</dbReference>